<dbReference type="AlphaFoldDB" id="A0A1I0S4C6"/>
<evidence type="ECO:0000313" key="3">
    <source>
        <dbReference type="Proteomes" id="UP000199469"/>
    </source>
</evidence>
<dbReference type="RefSeq" id="WP_089796145.1">
    <property type="nucleotide sequence ID" value="NZ_FOIU01000006.1"/>
</dbReference>
<dbReference type="Pfam" id="PF00775">
    <property type="entry name" value="Dioxygenase_C"/>
    <property type="match status" value="1"/>
</dbReference>
<protein>
    <submittedName>
        <fullName evidence="2">Dioxygenase</fullName>
    </submittedName>
</protein>
<dbReference type="Gene3D" id="2.60.130.10">
    <property type="entry name" value="Aromatic compound dioxygenase"/>
    <property type="match status" value="1"/>
</dbReference>
<dbReference type="GO" id="GO:0008199">
    <property type="term" value="F:ferric iron binding"/>
    <property type="evidence" value="ECO:0007669"/>
    <property type="project" value="InterPro"/>
</dbReference>
<dbReference type="InterPro" id="IPR015889">
    <property type="entry name" value="Intradiol_dOase_core"/>
</dbReference>
<evidence type="ECO:0000259" key="1">
    <source>
        <dbReference type="Pfam" id="PF00775"/>
    </source>
</evidence>
<dbReference type="GO" id="GO:0016702">
    <property type="term" value="F:oxidoreductase activity, acting on single donors with incorporation of molecular oxygen, incorporation of two atoms of oxygen"/>
    <property type="evidence" value="ECO:0007669"/>
    <property type="project" value="InterPro"/>
</dbReference>
<reference evidence="3" key="1">
    <citation type="submission" date="2016-10" db="EMBL/GenBank/DDBJ databases">
        <authorList>
            <person name="Varghese N."/>
            <person name="Submissions S."/>
        </authorList>
    </citation>
    <scope>NUCLEOTIDE SEQUENCE [LARGE SCALE GENOMIC DNA]</scope>
    <source>
        <strain evidence="3">DSM 17724</strain>
    </source>
</reference>
<dbReference type="EMBL" id="FOIU01000006">
    <property type="protein sequence ID" value="SEW49470.1"/>
    <property type="molecule type" value="Genomic_DNA"/>
</dbReference>
<dbReference type="SUPFAM" id="SSF49482">
    <property type="entry name" value="Aromatic compound dioxygenase"/>
    <property type="match status" value="1"/>
</dbReference>
<evidence type="ECO:0000313" key="2">
    <source>
        <dbReference type="EMBL" id="SEW49470.1"/>
    </source>
</evidence>
<feature type="domain" description="Intradiol ring-cleavage dioxygenases" evidence="1">
    <location>
        <begin position="63"/>
        <end position="178"/>
    </location>
</feature>
<keyword evidence="3" id="KW-1185">Reference proteome</keyword>
<dbReference type="InterPro" id="IPR000627">
    <property type="entry name" value="Intradiol_dOase_C"/>
</dbReference>
<keyword evidence="2" id="KW-0560">Oxidoreductase</keyword>
<dbReference type="PANTHER" id="PTHR34315">
    <property type="match status" value="1"/>
</dbReference>
<gene>
    <name evidence="2" type="ORF">SAMN05421841_4183</name>
</gene>
<sequence length="234" mass="26028">MDRKNFLKNLGLAGVTAIAAPVLIRCENEITRENTNCNLTNYDLEGPFPTKSPSILERVNIIGDRIGVPFEIHLTVKNKNTECSNLQGAFVDIWHCDKDGYYSEYGGGELQPVDYTHLHFLRGRQVTNTNGEVKFTSIFPGWYTIGDITRATHLHIHIYNSKGNSLLVTQLAFPDDPNSAVVKVNQSPGYKGMNGYRYNSEDDFFYDGVSTQLLNISGNINEGYVGAITLIVSA</sequence>
<accession>A0A1I0S4C6</accession>
<organism evidence="2 3">
    <name type="scientific">Chryseobacterium wanjuense</name>
    <dbReference type="NCBI Taxonomy" id="356305"/>
    <lineage>
        <taxon>Bacteria</taxon>
        <taxon>Pseudomonadati</taxon>
        <taxon>Bacteroidota</taxon>
        <taxon>Flavobacteriia</taxon>
        <taxon>Flavobacteriales</taxon>
        <taxon>Weeksellaceae</taxon>
        <taxon>Chryseobacterium group</taxon>
        <taxon>Chryseobacterium</taxon>
    </lineage>
</organism>
<dbReference type="STRING" id="356305.SAMN05421841_4183"/>
<name>A0A1I0S4C6_9FLAO</name>
<keyword evidence="2" id="KW-0223">Dioxygenase</keyword>
<dbReference type="PANTHER" id="PTHR34315:SF1">
    <property type="entry name" value="INTRADIOL RING-CLEAVAGE DIOXYGENASES DOMAIN-CONTAINING PROTEIN-RELATED"/>
    <property type="match status" value="1"/>
</dbReference>
<proteinExistence type="predicted"/>
<dbReference type="Proteomes" id="UP000199469">
    <property type="component" value="Unassembled WGS sequence"/>
</dbReference>
<dbReference type="OrthoDB" id="9800887at2"/>